<keyword evidence="2" id="KW-1185">Reference proteome</keyword>
<comment type="caution">
    <text evidence="1">The sequence shown here is derived from an EMBL/GenBank/DDBJ whole genome shotgun (WGS) entry which is preliminary data.</text>
</comment>
<protein>
    <submittedName>
        <fullName evidence="1">Heavy metal translocatin</fullName>
    </submittedName>
</protein>
<name>A0ACB6Z3H2_THEGA</name>
<dbReference type="EMBL" id="MU118162">
    <property type="protein sequence ID" value="KAF9644074.1"/>
    <property type="molecule type" value="Genomic_DNA"/>
</dbReference>
<sequence length="1061" mass="114905">MMVHATPDRCCSPGSSKVKPNHPCDCSKAVTNGDEEACTIGKCNEDMCTVGKCIPDGVNGCQRAALLKSTCCGSQANSIPGSSSETHDSGFLTDSSDVILLKELKSIIQEHSTHHHQYTGPHSGLRKRTTRNNHGNPHDDDSHDLRSHRTTSATSVACSVVNSLFTRVLQRLTVFAKGHCCCVANQTVVPIPVCSTSHSHGYSPTNSYDHKNEYSHKSHPYVKTPSSPKPPEIIQTSIDLAERGAGVERRKMIMSVEGMDCPSCAARVTKALDTIPSVTQSKVNTFAAEATLMYDMGTISPDEIAQRVTGLTGFTCKLQQELREEDLVKTLWISVPIKWDDSELPNGVAIKSRKLTKNKGNLLEVQYDSTTIQPRDVVAAFELWDGEYVPLEQVREPSQASKELWRLLRRTALSVIATIPILIFAWAPLPKHPILYGSISLALATFVQVYVALPLYRSSFHSLFLQRIIDMDLLVAGSTSIAYAYSIISFGFLVAGKPIDESFFETSSLLVTLIMVGDLVSAFARRRTTSALDAVDALQVQMVTLVENGGVRTIPAELIHVGDILQVSPDSIIPTDGVLRNGATQVDESSLTGESVPVEKQRGSTVIAGTLNLSGSIEITVSRSLSENTVAGISRLMHDAQGSRIPIQDLADKVAAYFAPAILVLGLVTFLVWILIGVVVKIKMEKAGIRALMKMITVLVVSCPCAISLCVPMVVVIAVSVAAKKGVLFKSIESVQYAKDTTAVLFDKTGTLTEGNLSVVEFYPFTNDAASLTYHLTKTSTHPVAKAVTDHVHSLASSFATVPTLGAITSVAGQGLETKFGERMLRGGNCRWLNLGEHPSVRELRQKSRTIFAVTLDGEPVAVFGLIDKLRPGAEELIRWLAQKRVDVYILSGDEPSAVESVATQLGIQADHAVGGCTPKSKADFVRTIQENRHPASTRRSKRMASVMFIGDGTNDIVALTQADTGVSISSGTDVAISAADVIMLNPANIHKSVKTIFRVSESAFRRIVWNFTWSFVYNLFAILLAAGAFVKFSIRPEYAGLGEMVSIVPVILVAWTMVLI</sequence>
<accession>A0ACB6Z3H2</accession>
<gene>
    <name evidence="1" type="ORF">BDM02DRAFT_1230330</name>
</gene>
<evidence type="ECO:0000313" key="1">
    <source>
        <dbReference type="EMBL" id="KAF9644074.1"/>
    </source>
</evidence>
<organism evidence="1 2">
    <name type="scientific">Thelephora ganbajun</name>
    <name type="common">Ganba fungus</name>
    <dbReference type="NCBI Taxonomy" id="370292"/>
    <lineage>
        <taxon>Eukaryota</taxon>
        <taxon>Fungi</taxon>
        <taxon>Dikarya</taxon>
        <taxon>Basidiomycota</taxon>
        <taxon>Agaricomycotina</taxon>
        <taxon>Agaricomycetes</taxon>
        <taxon>Thelephorales</taxon>
        <taxon>Thelephoraceae</taxon>
        <taxon>Thelephora</taxon>
    </lineage>
</organism>
<dbReference type="Proteomes" id="UP000886501">
    <property type="component" value="Unassembled WGS sequence"/>
</dbReference>
<reference evidence="1" key="1">
    <citation type="submission" date="2019-10" db="EMBL/GenBank/DDBJ databases">
        <authorList>
            <consortium name="DOE Joint Genome Institute"/>
            <person name="Kuo A."/>
            <person name="Miyauchi S."/>
            <person name="Kiss E."/>
            <person name="Drula E."/>
            <person name="Kohler A."/>
            <person name="Sanchez-Garcia M."/>
            <person name="Andreopoulos B."/>
            <person name="Barry K.W."/>
            <person name="Bonito G."/>
            <person name="Buee M."/>
            <person name="Carver A."/>
            <person name="Chen C."/>
            <person name="Cichocki N."/>
            <person name="Clum A."/>
            <person name="Culley D."/>
            <person name="Crous P.W."/>
            <person name="Fauchery L."/>
            <person name="Girlanda M."/>
            <person name="Hayes R."/>
            <person name="Keri Z."/>
            <person name="Labutti K."/>
            <person name="Lipzen A."/>
            <person name="Lombard V."/>
            <person name="Magnuson J."/>
            <person name="Maillard F."/>
            <person name="Morin E."/>
            <person name="Murat C."/>
            <person name="Nolan M."/>
            <person name="Ohm R."/>
            <person name="Pangilinan J."/>
            <person name="Pereira M."/>
            <person name="Perotto S."/>
            <person name="Peter M."/>
            <person name="Riley R."/>
            <person name="Sitrit Y."/>
            <person name="Stielow B."/>
            <person name="Szollosi G."/>
            <person name="Zifcakova L."/>
            <person name="Stursova M."/>
            <person name="Spatafora J.W."/>
            <person name="Tedersoo L."/>
            <person name="Vaario L.-M."/>
            <person name="Yamada A."/>
            <person name="Yan M."/>
            <person name="Wang P."/>
            <person name="Xu J."/>
            <person name="Bruns T."/>
            <person name="Baldrian P."/>
            <person name="Vilgalys R."/>
            <person name="Henrissat B."/>
            <person name="Grigoriev I.V."/>
            <person name="Hibbett D."/>
            <person name="Nagy L.G."/>
            <person name="Martin F.M."/>
        </authorList>
    </citation>
    <scope>NUCLEOTIDE SEQUENCE</scope>
    <source>
        <strain evidence="1">P2</strain>
    </source>
</reference>
<reference evidence="1" key="2">
    <citation type="journal article" date="2020" name="Nat. Commun.">
        <title>Large-scale genome sequencing of mycorrhizal fungi provides insights into the early evolution of symbiotic traits.</title>
        <authorList>
            <person name="Miyauchi S."/>
            <person name="Kiss E."/>
            <person name="Kuo A."/>
            <person name="Drula E."/>
            <person name="Kohler A."/>
            <person name="Sanchez-Garcia M."/>
            <person name="Morin E."/>
            <person name="Andreopoulos B."/>
            <person name="Barry K.W."/>
            <person name="Bonito G."/>
            <person name="Buee M."/>
            <person name="Carver A."/>
            <person name="Chen C."/>
            <person name="Cichocki N."/>
            <person name="Clum A."/>
            <person name="Culley D."/>
            <person name="Crous P.W."/>
            <person name="Fauchery L."/>
            <person name="Girlanda M."/>
            <person name="Hayes R.D."/>
            <person name="Keri Z."/>
            <person name="LaButti K."/>
            <person name="Lipzen A."/>
            <person name="Lombard V."/>
            <person name="Magnuson J."/>
            <person name="Maillard F."/>
            <person name="Murat C."/>
            <person name="Nolan M."/>
            <person name="Ohm R.A."/>
            <person name="Pangilinan J."/>
            <person name="Pereira M.F."/>
            <person name="Perotto S."/>
            <person name="Peter M."/>
            <person name="Pfister S."/>
            <person name="Riley R."/>
            <person name="Sitrit Y."/>
            <person name="Stielow J.B."/>
            <person name="Szollosi G."/>
            <person name="Zifcakova L."/>
            <person name="Stursova M."/>
            <person name="Spatafora J.W."/>
            <person name="Tedersoo L."/>
            <person name="Vaario L.M."/>
            <person name="Yamada A."/>
            <person name="Yan M."/>
            <person name="Wang P."/>
            <person name="Xu J."/>
            <person name="Bruns T."/>
            <person name="Baldrian P."/>
            <person name="Vilgalys R."/>
            <person name="Dunand C."/>
            <person name="Henrissat B."/>
            <person name="Grigoriev I.V."/>
            <person name="Hibbett D."/>
            <person name="Nagy L.G."/>
            <person name="Martin F.M."/>
        </authorList>
    </citation>
    <scope>NUCLEOTIDE SEQUENCE</scope>
    <source>
        <strain evidence="1">P2</strain>
    </source>
</reference>
<evidence type="ECO:0000313" key="2">
    <source>
        <dbReference type="Proteomes" id="UP000886501"/>
    </source>
</evidence>
<proteinExistence type="predicted"/>